<dbReference type="AlphaFoldDB" id="A0A7J8JTW2"/>
<dbReference type="Proteomes" id="UP000550707">
    <property type="component" value="Unassembled WGS sequence"/>
</dbReference>
<organism evidence="1 2">
    <name type="scientific">Molossus molossus</name>
    <name type="common">Pallas' mastiff bat</name>
    <name type="synonym">Vespertilio molossus</name>
    <dbReference type="NCBI Taxonomy" id="27622"/>
    <lineage>
        <taxon>Eukaryota</taxon>
        <taxon>Metazoa</taxon>
        <taxon>Chordata</taxon>
        <taxon>Craniata</taxon>
        <taxon>Vertebrata</taxon>
        <taxon>Euteleostomi</taxon>
        <taxon>Mammalia</taxon>
        <taxon>Eutheria</taxon>
        <taxon>Laurasiatheria</taxon>
        <taxon>Chiroptera</taxon>
        <taxon>Yangochiroptera</taxon>
        <taxon>Molossidae</taxon>
        <taxon>Molossus</taxon>
    </lineage>
</organism>
<comment type="caution">
    <text evidence="1">The sequence shown here is derived from an EMBL/GenBank/DDBJ whole genome shotgun (WGS) entry which is preliminary data.</text>
</comment>
<proteinExistence type="predicted"/>
<protein>
    <submittedName>
        <fullName evidence="1">DDHD domain containing 1</fullName>
    </submittedName>
</protein>
<dbReference type="EMBL" id="JACASF010000001">
    <property type="protein sequence ID" value="KAF6499735.1"/>
    <property type="molecule type" value="Genomic_DNA"/>
</dbReference>
<name>A0A7J8JTW2_MOLMO</name>
<reference evidence="1 2" key="1">
    <citation type="journal article" date="2020" name="Nature">
        <title>Six reference-quality genomes reveal evolution of bat adaptations.</title>
        <authorList>
            <person name="Jebb D."/>
            <person name="Huang Z."/>
            <person name="Pippel M."/>
            <person name="Hughes G.M."/>
            <person name="Lavrichenko K."/>
            <person name="Devanna P."/>
            <person name="Winkler S."/>
            <person name="Jermiin L.S."/>
            <person name="Skirmuntt E.C."/>
            <person name="Katzourakis A."/>
            <person name="Burkitt-Gray L."/>
            <person name="Ray D.A."/>
            <person name="Sullivan K.A.M."/>
            <person name="Roscito J.G."/>
            <person name="Kirilenko B.M."/>
            <person name="Davalos L.M."/>
            <person name="Corthals A.P."/>
            <person name="Power M.L."/>
            <person name="Jones G."/>
            <person name="Ransome R.D."/>
            <person name="Dechmann D.K.N."/>
            <person name="Locatelli A.G."/>
            <person name="Puechmaille S.J."/>
            <person name="Fedrigo O."/>
            <person name="Jarvis E.D."/>
            <person name="Hiller M."/>
            <person name="Vernes S.C."/>
            <person name="Myers E.W."/>
            <person name="Teeling E.C."/>
        </authorList>
    </citation>
    <scope>NUCLEOTIDE SEQUENCE [LARGE SCALE GENOMIC DNA]</scope>
    <source>
        <strain evidence="1">MMolMol1</strain>
        <tissue evidence="1">Muscle</tissue>
    </source>
</reference>
<keyword evidence="2" id="KW-1185">Reference proteome</keyword>
<gene>
    <name evidence="1" type="ORF">HJG59_003726</name>
</gene>
<accession>A0A7J8JTW2</accession>
<evidence type="ECO:0000313" key="1">
    <source>
        <dbReference type="EMBL" id="KAF6499735.1"/>
    </source>
</evidence>
<sequence>MRRSQLPRLLQPPLWQHRPFHIAVLAFLILHWNWITELILNSEKDLWRAAIGQLSRHILPIGHPWMLPSFF</sequence>
<evidence type="ECO:0000313" key="2">
    <source>
        <dbReference type="Proteomes" id="UP000550707"/>
    </source>
</evidence>